<gene>
    <name evidence="2" type="ORF">FGO68_gene10506</name>
</gene>
<sequence>MSQLGATFTNLRSPKSQSLHHHRIQFRYSLFETVPQVSSEHSPIYLPFSQSTTHSSQLFHSCSSSQPGASCYLGHSGDYASILEQTSFYSKRGCCEGCRQPSHRLFLWCSCIRGLEILFCFESLMSFRILLLYQSELFIILNGTCYTRQKTKNKENPGLPPPSETQRNTHLKKEAPRSLPEKST</sequence>
<evidence type="ECO:0000256" key="1">
    <source>
        <dbReference type="SAM" id="MobiDB-lite"/>
    </source>
</evidence>
<dbReference type="AlphaFoldDB" id="A0A8J8NDB8"/>
<evidence type="ECO:0000313" key="3">
    <source>
        <dbReference type="Proteomes" id="UP000785679"/>
    </source>
</evidence>
<protein>
    <submittedName>
        <fullName evidence="2">Uncharacterized protein</fullName>
    </submittedName>
</protein>
<reference evidence="2" key="1">
    <citation type="submission" date="2019-06" db="EMBL/GenBank/DDBJ databases">
        <authorList>
            <person name="Zheng W."/>
        </authorList>
    </citation>
    <scope>NUCLEOTIDE SEQUENCE</scope>
    <source>
        <strain evidence="2">QDHG01</strain>
    </source>
</reference>
<proteinExistence type="predicted"/>
<dbReference type="EMBL" id="RRYP01022031">
    <property type="protein sequence ID" value="TNV72510.1"/>
    <property type="molecule type" value="Genomic_DNA"/>
</dbReference>
<accession>A0A8J8NDB8</accession>
<feature type="compositionally biased region" description="Basic and acidic residues" evidence="1">
    <location>
        <begin position="171"/>
        <end position="184"/>
    </location>
</feature>
<keyword evidence="3" id="KW-1185">Reference proteome</keyword>
<evidence type="ECO:0000313" key="2">
    <source>
        <dbReference type="EMBL" id="TNV72510.1"/>
    </source>
</evidence>
<organism evidence="2 3">
    <name type="scientific">Halteria grandinella</name>
    <dbReference type="NCBI Taxonomy" id="5974"/>
    <lineage>
        <taxon>Eukaryota</taxon>
        <taxon>Sar</taxon>
        <taxon>Alveolata</taxon>
        <taxon>Ciliophora</taxon>
        <taxon>Intramacronucleata</taxon>
        <taxon>Spirotrichea</taxon>
        <taxon>Stichotrichia</taxon>
        <taxon>Sporadotrichida</taxon>
        <taxon>Halteriidae</taxon>
        <taxon>Halteria</taxon>
    </lineage>
</organism>
<feature type="region of interest" description="Disordered" evidence="1">
    <location>
        <begin position="151"/>
        <end position="184"/>
    </location>
</feature>
<name>A0A8J8NDB8_HALGN</name>
<comment type="caution">
    <text evidence="2">The sequence shown here is derived from an EMBL/GenBank/DDBJ whole genome shotgun (WGS) entry which is preliminary data.</text>
</comment>
<dbReference type="Proteomes" id="UP000785679">
    <property type="component" value="Unassembled WGS sequence"/>
</dbReference>